<protein>
    <submittedName>
        <fullName evidence="1">Uncharacterized protein</fullName>
    </submittedName>
</protein>
<dbReference type="Proteomes" id="UP000029067">
    <property type="component" value="Unassembled WGS sequence"/>
</dbReference>
<gene>
    <name evidence="1" type="ORF">BCUN_0576</name>
</gene>
<proteinExistence type="predicted"/>
<dbReference type="EMBL" id="JGYV01000001">
    <property type="protein sequence ID" value="KFI66074.1"/>
    <property type="molecule type" value="Genomic_DNA"/>
</dbReference>
<dbReference type="eggNOG" id="ENOG5031W5Q">
    <property type="taxonomic scope" value="Bacteria"/>
</dbReference>
<comment type="caution">
    <text evidence="1">The sequence shown here is derived from an EMBL/GenBank/DDBJ whole genome shotgun (WGS) entry which is preliminary data.</text>
</comment>
<reference evidence="1 2" key="1">
    <citation type="submission" date="2014-03" db="EMBL/GenBank/DDBJ databases">
        <title>Genomics of Bifidobacteria.</title>
        <authorList>
            <person name="Ventura M."/>
            <person name="Milani C."/>
            <person name="Lugli G.A."/>
        </authorList>
    </citation>
    <scope>NUCLEOTIDE SEQUENCE [LARGE SCALE GENOMIC DNA]</scope>
    <source>
        <strain evidence="1 2">LMG 10738</strain>
    </source>
</reference>
<dbReference type="AlphaFoldDB" id="A0A087B4X4"/>
<evidence type="ECO:0000313" key="2">
    <source>
        <dbReference type="Proteomes" id="UP000029067"/>
    </source>
</evidence>
<sequence length="195" mass="22262">METRMGKNNVEAVFTKASEGYLMRTTKNKKGVEIFTLDNVAVTILTLMANESYDWPPTQKQVAEHVPCRAYERGLDYIADMMGYGNALTAQEVQDLDLVQVQDLMQRKHDDGVTYISKIITKLVNAGLVEVVREARSKSSDNKYAAYLLLIGDDVENEKVRQWWADCVDAGWGRRRRPKRPNIVDPYANQEEKQS</sequence>
<accession>A0A087B4X4</accession>
<name>A0A087B4X4_9BIFI</name>
<keyword evidence="2" id="KW-1185">Reference proteome</keyword>
<organism evidence="1 2">
    <name type="scientific">Bifidobacterium cuniculi</name>
    <dbReference type="NCBI Taxonomy" id="1688"/>
    <lineage>
        <taxon>Bacteria</taxon>
        <taxon>Bacillati</taxon>
        <taxon>Actinomycetota</taxon>
        <taxon>Actinomycetes</taxon>
        <taxon>Bifidobacteriales</taxon>
        <taxon>Bifidobacteriaceae</taxon>
        <taxon>Bifidobacterium</taxon>
    </lineage>
</organism>
<dbReference type="STRING" id="1688.BCUN_0576"/>
<evidence type="ECO:0000313" key="1">
    <source>
        <dbReference type="EMBL" id="KFI66074.1"/>
    </source>
</evidence>